<comment type="caution">
    <text evidence="3">The sequence shown here is derived from an EMBL/GenBank/DDBJ whole genome shotgun (WGS) entry which is preliminary data.</text>
</comment>
<dbReference type="Proteomes" id="UP000534783">
    <property type="component" value="Unassembled WGS sequence"/>
</dbReference>
<name>A0A7X6IBE5_9BACT</name>
<organism evidence="3 4">
    <name type="scientific">Candidatus Manganitrophus noduliformans</name>
    <dbReference type="NCBI Taxonomy" id="2606439"/>
    <lineage>
        <taxon>Bacteria</taxon>
        <taxon>Pseudomonadati</taxon>
        <taxon>Nitrospirota</taxon>
        <taxon>Nitrospiria</taxon>
        <taxon>Candidatus Troglogloeales</taxon>
        <taxon>Candidatus Manganitrophaceae</taxon>
        <taxon>Candidatus Manganitrophus</taxon>
    </lineage>
</organism>
<evidence type="ECO:0000313" key="3">
    <source>
        <dbReference type="EMBL" id="NKE71696.1"/>
    </source>
</evidence>
<keyword evidence="4" id="KW-1185">Reference proteome</keyword>
<dbReference type="RefSeq" id="WP_168060567.1">
    <property type="nucleotide sequence ID" value="NZ_VTOW01000002.1"/>
</dbReference>
<feature type="region of interest" description="Disordered" evidence="1">
    <location>
        <begin position="24"/>
        <end position="77"/>
    </location>
</feature>
<gene>
    <name evidence="3" type="ORF">MNODULE_13195</name>
</gene>
<sequence>MKRFVVLFGFLMMGMLIMGPVTSSAQMAQPDEQQGQPGRDLNQQQPDPGMESEQPGMESQEGMAPGGTPMIPTRGTVSGEVLDIDPATGLIAVRTPEGMVNIFTVEEGARGQLDQIEEGDQIDLVVVLNAVEVTPQEQGGPMEPPAG</sequence>
<accession>A0A7X6IBE5</accession>
<keyword evidence="2" id="KW-0732">Signal</keyword>
<dbReference type="EMBL" id="VTOW01000002">
    <property type="protein sequence ID" value="NKE71696.1"/>
    <property type="molecule type" value="Genomic_DNA"/>
</dbReference>
<evidence type="ECO:0000256" key="1">
    <source>
        <dbReference type="SAM" id="MobiDB-lite"/>
    </source>
</evidence>
<proteinExistence type="predicted"/>
<evidence type="ECO:0000313" key="4">
    <source>
        <dbReference type="Proteomes" id="UP000534783"/>
    </source>
</evidence>
<feature type="chain" id="PRO_5031407122" description="DUF5666 domain-containing protein" evidence="2">
    <location>
        <begin position="26"/>
        <end position="147"/>
    </location>
</feature>
<reference evidence="3 4" key="1">
    <citation type="journal article" date="2020" name="Nature">
        <title>Bacterial chemolithoautotrophy via manganese oxidation.</title>
        <authorList>
            <person name="Yu H."/>
            <person name="Leadbetter J.R."/>
        </authorList>
    </citation>
    <scope>NUCLEOTIDE SEQUENCE [LARGE SCALE GENOMIC DNA]</scope>
    <source>
        <strain evidence="3 4">Mn-1</strain>
    </source>
</reference>
<dbReference type="AlphaFoldDB" id="A0A7X6IBE5"/>
<evidence type="ECO:0000256" key="2">
    <source>
        <dbReference type="SAM" id="SignalP"/>
    </source>
</evidence>
<feature type="compositionally biased region" description="Polar residues" evidence="1">
    <location>
        <begin position="24"/>
        <end position="46"/>
    </location>
</feature>
<evidence type="ECO:0008006" key="5">
    <source>
        <dbReference type="Google" id="ProtNLM"/>
    </source>
</evidence>
<feature type="signal peptide" evidence="2">
    <location>
        <begin position="1"/>
        <end position="25"/>
    </location>
</feature>
<protein>
    <recommendedName>
        <fullName evidence="5">DUF5666 domain-containing protein</fullName>
    </recommendedName>
</protein>